<accession>A0A644XXI8</accession>
<reference evidence="1" key="1">
    <citation type="submission" date="2019-08" db="EMBL/GenBank/DDBJ databases">
        <authorList>
            <person name="Kucharzyk K."/>
            <person name="Murdoch R.W."/>
            <person name="Higgins S."/>
            <person name="Loffler F."/>
        </authorList>
    </citation>
    <scope>NUCLEOTIDE SEQUENCE</scope>
</reference>
<dbReference type="AlphaFoldDB" id="A0A644XXI8"/>
<evidence type="ECO:0000313" key="1">
    <source>
        <dbReference type="EMBL" id="MPM20972.1"/>
    </source>
</evidence>
<proteinExistence type="predicted"/>
<name>A0A644XXI8_9ZZZZ</name>
<dbReference type="EMBL" id="VSSQ01003494">
    <property type="protein sequence ID" value="MPM20972.1"/>
    <property type="molecule type" value="Genomic_DNA"/>
</dbReference>
<protein>
    <submittedName>
        <fullName evidence="1">Uncharacterized protein</fullName>
    </submittedName>
</protein>
<organism evidence="1">
    <name type="scientific">bioreactor metagenome</name>
    <dbReference type="NCBI Taxonomy" id="1076179"/>
    <lineage>
        <taxon>unclassified sequences</taxon>
        <taxon>metagenomes</taxon>
        <taxon>ecological metagenomes</taxon>
    </lineage>
</organism>
<comment type="caution">
    <text evidence="1">The sequence shown here is derived from an EMBL/GenBank/DDBJ whole genome shotgun (WGS) entry which is preliminary data.</text>
</comment>
<sequence length="142" mass="16862">MFWDFNCYTGASVFFTGYRKSKLAVVVKIQPIVYVVQSGTVESGRFQIFLNAPEFLFLHSFSIISYLQDDRMIRLRYCNTDFHKLFRLADTMMNDVLDKRLEHQLQNFIVHYSRIHVCHNCEVLEPFPHDLQVIFSEVQFLP</sequence>
<gene>
    <name evidence="1" type="ORF">SDC9_67411</name>
</gene>